<evidence type="ECO:0000313" key="1">
    <source>
        <dbReference type="EnsemblPlants" id="AET2Gv20905900.3"/>
    </source>
</evidence>
<dbReference type="Gramene" id="AET2Gv20905900.3">
    <property type="protein sequence ID" value="AET2Gv20905900.3"/>
    <property type="gene ID" value="AET2Gv20905900"/>
</dbReference>
<reference evidence="1" key="3">
    <citation type="journal article" date="2017" name="Nature">
        <title>Genome sequence of the progenitor of the wheat D genome Aegilops tauschii.</title>
        <authorList>
            <person name="Luo M.C."/>
            <person name="Gu Y.Q."/>
            <person name="Puiu D."/>
            <person name="Wang H."/>
            <person name="Twardziok S.O."/>
            <person name="Deal K.R."/>
            <person name="Huo N."/>
            <person name="Zhu T."/>
            <person name="Wang L."/>
            <person name="Wang Y."/>
            <person name="McGuire P.E."/>
            <person name="Liu S."/>
            <person name="Long H."/>
            <person name="Ramasamy R.K."/>
            <person name="Rodriguez J.C."/>
            <person name="Van S.L."/>
            <person name="Yuan L."/>
            <person name="Wang Z."/>
            <person name="Xia Z."/>
            <person name="Xiao L."/>
            <person name="Anderson O.D."/>
            <person name="Ouyang S."/>
            <person name="Liang Y."/>
            <person name="Zimin A.V."/>
            <person name="Pertea G."/>
            <person name="Qi P."/>
            <person name="Bennetzen J.L."/>
            <person name="Dai X."/>
            <person name="Dawson M.W."/>
            <person name="Muller H.G."/>
            <person name="Kugler K."/>
            <person name="Rivarola-Duarte L."/>
            <person name="Spannagl M."/>
            <person name="Mayer K.F.X."/>
            <person name="Lu F.H."/>
            <person name="Bevan M.W."/>
            <person name="Leroy P."/>
            <person name="Li P."/>
            <person name="You F.M."/>
            <person name="Sun Q."/>
            <person name="Liu Z."/>
            <person name="Lyons E."/>
            <person name="Wicker T."/>
            <person name="Salzberg S.L."/>
            <person name="Devos K.M."/>
            <person name="Dvorak J."/>
        </authorList>
    </citation>
    <scope>NUCLEOTIDE SEQUENCE [LARGE SCALE GENOMIC DNA]</scope>
    <source>
        <strain evidence="1">cv. AL8/78</strain>
    </source>
</reference>
<reference evidence="2" key="2">
    <citation type="journal article" date="2017" name="Nat. Plants">
        <title>The Aegilops tauschii genome reveals multiple impacts of transposons.</title>
        <authorList>
            <person name="Zhao G."/>
            <person name="Zou C."/>
            <person name="Li K."/>
            <person name="Wang K."/>
            <person name="Li T."/>
            <person name="Gao L."/>
            <person name="Zhang X."/>
            <person name="Wang H."/>
            <person name="Yang Z."/>
            <person name="Liu X."/>
            <person name="Jiang W."/>
            <person name="Mao L."/>
            <person name="Kong X."/>
            <person name="Jiao Y."/>
            <person name="Jia J."/>
        </authorList>
    </citation>
    <scope>NUCLEOTIDE SEQUENCE [LARGE SCALE GENOMIC DNA]</scope>
    <source>
        <strain evidence="2">cv. AL8/78</strain>
    </source>
</reference>
<name>A0A453CNI3_AEGTS</name>
<sequence>TDHHGGGAQGGGWTPSECCSPQGCGHPPAACLRRSDAAGRGDALLVLDLGLDIVDGVRALNLQSDGLPRQGLHEDLHATTETQDKMKGGLLLDVVIRKGAAILQLLASKDKALLVRGNALLVLDLGLDVVDGVR</sequence>
<dbReference type="Proteomes" id="UP000015105">
    <property type="component" value="Chromosome 2D"/>
</dbReference>
<evidence type="ECO:0000313" key="2">
    <source>
        <dbReference type="Proteomes" id="UP000015105"/>
    </source>
</evidence>
<accession>A0A453CNI3</accession>
<dbReference type="AlphaFoldDB" id="A0A453CNI3"/>
<keyword evidence="2" id="KW-1185">Reference proteome</keyword>
<protein>
    <submittedName>
        <fullName evidence="1">Uncharacterized protein</fullName>
    </submittedName>
</protein>
<reference evidence="1" key="5">
    <citation type="journal article" date="2021" name="G3 (Bethesda)">
        <title>Aegilops tauschii genome assembly Aet v5.0 features greater sequence contiguity and improved annotation.</title>
        <authorList>
            <person name="Wang L."/>
            <person name="Zhu T."/>
            <person name="Rodriguez J.C."/>
            <person name="Deal K.R."/>
            <person name="Dubcovsky J."/>
            <person name="McGuire P.E."/>
            <person name="Lux T."/>
            <person name="Spannagl M."/>
            <person name="Mayer K.F.X."/>
            <person name="Baldrich P."/>
            <person name="Meyers B.C."/>
            <person name="Huo N."/>
            <person name="Gu Y.Q."/>
            <person name="Zhou H."/>
            <person name="Devos K.M."/>
            <person name="Bennetzen J.L."/>
            <person name="Unver T."/>
            <person name="Budak H."/>
            <person name="Gulick P.J."/>
            <person name="Galiba G."/>
            <person name="Kalapos B."/>
            <person name="Nelson D.R."/>
            <person name="Li P."/>
            <person name="You F.M."/>
            <person name="Luo M.C."/>
            <person name="Dvorak J."/>
        </authorList>
    </citation>
    <scope>NUCLEOTIDE SEQUENCE [LARGE SCALE GENOMIC DNA]</scope>
    <source>
        <strain evidence="1">cv. AL8/78</strain>
    </source>
</reference>
<dbReference type="EnsemblPlants" id="AET2Gv20905900.3">
    <property type="protein sequence ID" value="AET2Gv20905900.3"/>
    <property type="gene ID" value="AET2Gv20905900"/>
</dbReference>
<proteinExistence type="predicted"/>
<reference evidence="2" key="1">
    <citation type="journal article" date="2014" name="Science">
        <title>Ancient hybridizations among the ancestral genomes of bread wheat.</title>
        <authorList>
            <consortium name="International Wheat Genome Sequencing Consortium,"/>
            <person name="Marcussen T."/>
            <person name="Sandve S.R."/>
            <person name="Heier L."/>
            <person name="Spannagl M."/>
            <person name="Pfeifer M."/>
            <person name="Jakobsen K.S."/>
            <person name="Wulff B.B."/>
            <person name="Steuernagel B."/>
            <person name="Mayer K.F."/>
            <person name="Olsen O.A."/>
        </authorList>
    </citation>
    <scope>NUCLEOTIDE SEQUENCE [LARGE SCALE GENOMIC DNA]</scope>
    <source>
        <strain evidence="2">cv. AL8/78</strain>
    </source>
</reference>
<reference evidence="1" key="4">
    <citation type="submission" date="2019-03" db="UniProtKB">
        <authorList>
            <consortium name="EnsemblPlants"/>
        </authorList>
    </citation>
    <scope>IDENTIFICATION</scope>
</reference>
<organism evidence="1 2">
    <name type="scientific">Aegilops tauschii subsp. strangulata</name>
    <name type="common">Goatgrass</name>
    <dbReference type="NCBI Taxonomy" id="200361"/>
    <lineage>
        <taxon>Eukaryota</taxon>
        <taxon>Viridiplantae</taxon>
        <taxon>Streptophyta</taxon>
        <taxon>Embryophyta</taxon>
        <taxon>Tracheophyta</taxon>
        <taxon>Spermatophyta</taxon>
        <taxon>Magnoliopsida</taxon>
        <taxon>Liliopsida</taxon>
        <taxon>Poales</taxon>
        <taxon>Poaceae</taxon>
        <taxon>BOP clade</taxon>
        <taxon>Pooideae</taxon>
        <taxon>Triticodae</taxon>
        <taxon>Triticeae</taxon>
        <taxon>Triticinae</taxon>
        <taxon>Aegilops</taxon>
    </lineage>
</organism>